<accession>A0A3T0KP13</accession>
<dbReference type="GO" id="GO:0030435">
    <property type="term" value="P:sporulation resulting in formation of a cellular spore"/>
    <property type="evidence" value="ECO:0007669"/>
    <property type="project" value="InterPro"/>
</dbReference>
<dbReference type="EMBL" id="CP026095">
    <property type="protein sequence ID" value="AZV42129.1"/>
    <property type="molecule type" value="Genomic_DNA"/>
</dbReference>
<dbReference type="InterPro" id="IPR014247">
    <property type="entry name" value="Spore_lipoprot_YhcN/YlaJ"/>
</dbReference>
<reference evidence="2 3" key="1">
    <citation type="submission" date="2018-01" db="EMBL/GenBank/DDBJ databases">
        <title>Bacillus asahii Genome sequencing and assembly.</title>
        <authorList>
            <person name="Jiang H."/>
            <person name="Feng Y."/>
            <person name="Zhao F."/>
            <person name="Lin X."/>
        </authorList>
    </citation>
    <scope>NUCLEOTIDE SEQUENCE [LARGE SCALE GENOMIC DNA]</scope>
    <source>
        <strain evidence="2 3">OM18</strain>
    </source>
</reference>
<gene>
    <name evidence="2" type="ORF">BAOM_1519</name>
</gene>
<feature type="compositionally biased region" description="Basic and acidic residues" evidence="1">
    <location>
        <begin position="177"/>
        <end position="191"/>
    </location>
</feature>
<organism evidence="2 3">
    <name type="scientific">Peribacillus asahii</name>
    <dbReference type="NCBI Taxonomy" id="228899"/>
    <lineage>
        <taxon>Bacteria</taxon>
        <taxon>Bacillati</taxon>
        <taxon>Bacillota</taxon>
        <taxon>Bacilli</taxon>
        <taxon>Bacillales</taxon>
        <taxon>Bacillaceae</taxon>
        <taxon>Peribacillus</taxon>
    </lineage>
</organism>
<dbReference type="NCBIfam" id="TIGR02898">
    <property type="entry name" value="spore_YhcN_YlaJ"/>
    <property type="match status" value="1"/>
</dbReference>
<dbReference type="Proteomes" id="UP000283095">
    <property type="component" value="Chromosome"/>
</dbReference>
<proteinExistence type="predicted"/>
<dbReference type="KEGG" id="pasa:BAOM_1519"/>
<dbReference type="OrthoDB" id="2381329at2"/>
<dbReference type="RefSeq" id="WP_127759669.1">
    <property type="nucleotide sequence ID" value="NZ_CP026095.1"/>
</dbReference>
<sequence length="199" mass="22152">MQKFCWMILAIIIVGGCSQNEQGREINDNQRPNITEVKNTNIQETDRKSGAETAKRLTDLAVKVPHVNDATAVVLGKYAIVGIDIDQDIERSQVGTIKYSVGEALQQDPYGAYATIVADPDLNERIREVAADIENGQPIRGILNELSDITSRIIPEVPGDLVEQTPNKVMNEQKQTIDNEKEQKMLEDKQNKQSNGHLD</sequence>
<evidence type="ECO:0000256" key="1">
    <source>
        <dbReference type="SAM" id="MobiDB-lite"/>
    </source>
</evidence>
<evidence type="ECO:0000313" key="3">
    <source>
        <dbReference type="Proteomes" id="UP000283095"/>
    </source>
</evidence>
<dbReference type="PROSITE" id="PS51257">
    <property type="entry name" value="PROKAR_LIPOPROTEIN"/>
    <property type="match status" value="1"/>
</dbReference>
<protein>
    <submittedName>
        <fullName evidence="2">Uncharacterized protein</fullName>
    </submittedName>
</protein>
<feature type="region of interest" description="Disordered" evidence="1">
    <location>
        <begin position="177"/>
        <end position="199"/>
    </location>
</feature>
<dbReference type="InterPro" id="IPR019076">
    <property type="entry name" value="Spore_lipoprot_YhcN/YlaJ-like"/>
</dbReference>
<dbReference type="AlphaFoldDB" id="A0A3T0KP13"/>
<name>A0A3T0KP13_9BACI</name>
<dbReference type="Pfam" id="PF09580">
    <property type="entry name" value="Spore_YhcN_YlaJ"/>
    <property type="match status" value="1"/>
</dbReference>
<evidence type="ECO:0000313" key="2">
    <source>
        <dbReference type="EMBL" id="AZV42129.1"/>
    </source>
</evidence>